<dbReference type="EMBL" id="GEDC01013121">
    <property type="protein sequence ID" value="JAS24177.1"/>
    <property type="molecule type" value="Transcribed_RNA"/>
</dbReference>
<evidence type="ECO:0000313" key="4">
    <source>
        <dbReference type="EMBL" id="JAS32691.1"/>
    </source>
</evidence>
<dbReference type="InterPro" id="IPR001611">
    <property type="entry name" value="Leu-rich_rpt"/>
</dbReference>
<dbReference type="AlphaFoldDB" id="A0A1B6E451"/>
<dbReference type="PROSITE" id="PS51450">
    <property type="entry name" value="LRR"/>
    <property type="match status" value="3"/>
</dbReference>
<dbReference type="SMART" id="SM00364">
    <property type="entry name" value="LRR_BAC"/>
    <property type="match status" value="6"/>
</dbReference>
<evidence type="ECO:0008006" key="5">
    <source>
        <dbReference type="Google" id="ProtNLM"/>
    </source>
</evidence>
<dbReference type="InterPro" id="IPR032675">
    <property type="entry name" value="LRR_dom_sf"/>
</dbReference>
<evidence type="ECO:0000313" key="3">
    <source>
        <dbReference type="EMBL" id="JAS24177.1"/>
    </source>
</evidence>
<organism evidence="4">
    <name type="scientific">Clastoptera arizonana</name>
    <name type="common">Arizona spittle bug</name>
    <dbReference type="NCBI Taxonomy" id="38151"/>
    <lineage>
        <taxon>Eukaryota</taxon>
        <taxon>Metazoa</taxon>
        <taxon>Ecdysozoa</taxon>
        <taxon>Arthropoda</taxon>
        <taxon>Hexapoda</taxon>
        <taxon>Insecta</taxon>
        <taxon>Pterygota</taxon>
        <taxon>Neoptera</taxon>
        <taxon>Paraneoptera</taxon>
        <taxon>Hemiptera</taxon>
        <taxon>Auchenorrhyncha</taxon>
        <taxon>Cercopoidea</taxon>
        <taxon>Clastopteridae</taxon>
        <taxon>Clastoptera</taxon>
    </lineage>
</organism>
<evidence type="ECO:0000256" key="1">
    <source>
        <dbReference type="ARBA" id="ARBA00022614"/>
    </source>
</evidence>
<accession>A0A1B6E451</accession>
<dbReference type="Gene3D" id="3.80.10.10">
    <property type="entry name" value="Ribonuclease Inhibitor"/>
    <property type="match status" value="2"/>
</dbReference>
<protein>
    <recommendedName>
        <fullName evidence="5">LRRCT domain-containing protein</fullName>
    </recommendedName>
</protein>
<evidence type="ECO:0000256" key="2">
    <source>
        <dbReference type="ARBA" id="ARBA00022737"/>
    </source>
</evidence>
<dbReference type="PRINTS" id="PR00019">
    <property type="entry name" value="LEURICHRPT"/>
</dbReference>
<gene>
    <name evidence="3" type="ORF">g.14061</name>
    <name evidence="4" type="ORF">g.14062</name>
</gene>
<dbReference type="SMART" id="SM00365">
    <property type="entry name" value="LRR_SD22"/>
    <property type="match status" value="7"/>
</dbReference>
<dbReference type="SUPFAM" id="SSF52058">
    <property type="entry name" value="L domain-like"/>
    <property type="match status" value="2"/>
</dbReference>
<dbReference type="PANTHER" id="PTHR45712">
    <property type="entry name" value="AGAP008170-PA"/>
    <property type="match status" value="1"/>
</dbReference>
<reference evidence="4" key="1">
    <citation type="submission" date="2015-12" db="EMBL/GenBank/DDBJ databases">
        <title>De novo transcriptome assembly of four potential Pierce s Disease insect vectors from Arizona vineyards.</title>
        <authorList>
            <person name="Tassone E.E."/>
        </authorList>
    </citation>
    <scope>NUCLEOTIDE SEQUENCE</scope>
</reference>
<name>A0A1B6E451_9HEMI</name>
<dbReference type="SMART" id="SM00369">
    <property type="entry name" value="LRR_TYP"/>
    <property type="match status" value="10"/>
</dbReference>
<dbReference type="PANTHER" id="PTHR45712:SF22">
    <property type="entry name" value="INSULIN-LIKE GROWTH FACTOR-BINDING PROTEIN COMPLEX ACID LABILE SUBUNIT"/>
    <property type="match status" value="1"/>
</dbReference>
<dbReference type="EMBL" id="GEDC01004607">
    <property type="protein sequence ID" value="JAS32691.1"/>
    <property type="molecule type" value="Transcribed_RNA"/>
</dbReference>
<proteinExistence type="predicted"/>
<dbReference type="InterPro" id="IPR050333">
    <property type="entry name" value="SLRP"/>
</dbReference>
<dbReference type="InterPro" id="IPR003591">
    <property type="entry name" value="Leu-rich_rpt_typical-subtyp"/>
</dbReference>
<keyword evidence="2" id="KW-0677">Repeat</keyword>
<keyword evidence="1" id="KW-0433">Leucine-rich repeat</keyword>
<dbReference type="Pfam" id="PF13855">
    <property type="entry name" value="LRR_8"/>
    <property type="match status" value="3"/>
</dbReference>
<sequence length="569" mass="64338">MPSLWTLAFQLVIVNTFLYSLLGLTVGTSFHCAVRREISPCTCRHQEENTGVIQVTCERMTSFSQVVGALRDKFEPEVKIALTISYSNLEDLPESGFQELGMNVNKLILNFDQLSVLTTSEFVGLDKIQYLSLADNAIDTVPQHILRQMPIIKTLELARCQIQNLSSTDFQNLRTLRTLLLNNNDLSFMDNNSLPDSLSKLHIGYNSLTTLNGTIRSLTGLEWLLIKNNKLTSLDGELPEVVPNTKLMFFDFSNNYLERLPMELNQFQGIDTLYANNNQITSLNGALSRLRKVKYLSLNSNNLSDLAEDDFAEADRLEELEIGFNKLKSLNLSLLPLKELQILNLTNNLLEEFSLQEILGLHKLNTVDLSHNKITKLIGKMENTVDLEIRVSELLLDHNELESLSGALSGLTKLQKLNISHNRLTQISKDDFIDADDLRILDISYNKLTTLEELSKTDLPNLEELKATHNALTVLEKDFHGLPVLCWADLSNNQIKIISQELIEKTQCQLHGVKRALNIYLDDNPLWCDNDMLNTIQKMESHNSTKIHGKTECTIEVNNTLIVPITSIA</sequence>